<evidence type="ECO:0000313" key="10">
    <source>
        <dbReference type="Proteomes" id="UP000694924"/>
    </source>
</evidence>
<evidence type="ECO:0000256" key="4">
    <source>
        <dbReference type="ARBA" id="ARBA00022729"/>
    </source>
</evidence>
<feature type="transmembrane region" description="Helical" evidence="8">
    <location>
        <begin position="169"/>
        <end position="190"/>
    </location>
</feature>
<evidence type="ECO:0000256" key="9">
    <source>
        <dbReference type="SAM" id="SignalP"/>
    </source>
</evidence>
<feature type="transmembrane region" description="Helical" evidence="8">
    <location>
        <begin position="281"/>
        <end position="305"/>
    </location>
</feature>
<dbReference type="RefSeq" id="XP_015171305.1">
    <property type="nucleotide sequence ID" value="XM_015315819.1"/>
</dbReference>
<name>A0ABM1HTL8_POLDO</name>
<evidence type="ECO:0000256" key="1">
    <source>
        <dbReference type="ARBA" id="ARBA00004575"/>
    </source>
</evidence>
<organism evidence="10 11">
    <name type="scientific">Polistes dominula</name>
    <name type="common">European paper wasp</name>
    <name type="synonym">Vespa dominula</name>
    <dbReference type="NCBI Taxonomy" id="743375"/>
    <lineage>
        <taxon>Eukaryota</taxon>
        <taxon>Metazoa</taxon>
        <taxon>Ecdysozoa</taxon>
        <taxon>Arthropoda</taxon>
        <taxon>Hexapoda</taxon>
        <taxon>Insecta</taxon>
        <taxon>Pterygota</taxon>
        <taxon>Neoptera</taxon>
        <taxon>Endopterygota</taxon>
        <taxon>Hymenoptera</taxon>
        <taxon>Apocrita</taxon>
        <taxon>Aculeata</taxon>
        <taxon>Vespoidea</taxon>
        <taxon>Vespidae</taxon>
        <taxon>Polistinae</taxon>
        <taxon>Polistini</taxon>
        <taxon>Polistes</taxon>
    </lineage>
</organism>
<feature type="chain" id="PRO_5045349636" evidence="9">
    <location>
        <begin position="23"/>
        <end position="408"/>
    </location>
</feature>
<keyword evidence="3 8" id="KW-0812">Transmembrane</keyword>
<comment type="subcellular location">
    <subcellularLocation>
        <location evidence="1">Nucleus inner membrane</location>
        <topology evidence="1">Multi-pass membrane protein</topology>
        <orientation evidence="1">Nucleoplasmic side</orientation>
    </subcellularLocation>
</comment>
<accession>A0ABM1HTL8</accession>
<dbReference type="PANTHER" id="PTHR13598:SF1">
    <property type="entry name" value="AT07567P-RELATED"/>
    <property type="match status" value="1"/>
</dbReference>
<evidence type="ECO:0000256" key="8">
    <source>
        <dbReference type="SAM" id="Phobius"/>
    </source>
</evidence>
<dbReference type="InterPro" id="IPR019358">
    <property type="entry name" value="NEMP_fam"/>
</dbReference>
<evidence type="ECO:0000256" key="5">
    <source>
        <dbReference type="ARBA" id="ARBA00022989"/>
    </source>
</evidence>
<evidence type="ECO:0000256" key="7">
    <source>
        <dbReference type="ARBA" id="ARBA00023242"/>
    </source>
</evidence>
<evidence type="ECO:0000256" key="6">
    <source>
        <dbReference type="ARBA" id="ARBA00023136"/>
    </source>
</evidence>
<comment type="similarity">
    <text evidence="2">Belongs to the NEMP family.</text>
</comment>
<evidence type="ECO:0000313" key="11">
    <source>
        <dbReference type="RefSeq" id="XP_015171305.1"/>
    </source>
</evidence>
<evidence type="ECO:0000256" key="3">
    <source>
        <dbReference type="ARBA" id="ARBA00022692"/>
    </source>
</evidence>
<keyword evidence="5 8" id="KW-1133">Transmembrane helix</keyword>
<keyword evidence="7" id="KW-0539">Nucleus</keyword>
<evidence type="ECO:0000256" key="2">
    <source>
        <dbReference type="ARBA" id="ARBA00005748"/>
    </source>
</evidence>
<dbReference type="Proteomes" id="UP000694924">
    <property type="component" value="Unplaced"/>
</dbReference>
<gene>
    <name evidence="11" type="primary">LOC107063755</name>
</gene>
<dbReference type="PANTHER" id="PTHR13598">
    <property type="entry name" value="AT07567P-RELATED"/>
    <property type="match status" value="1"/>
</dbReference>
<dbReference type="GeneID" id="107063755"/>
<reference evidence="11" key="1">
    <citation type="submission" date="2025-08" db="UniProtKB">
        <authorList>
            <consortium name="RefSeq"/>
        </authorList>
    </citation>
    <scope>IDENTIFICATION</scope>
    <source>
        <tissue evidence="11">Whole body</tissue>
    </source>
</reference>
<feature type="signal peptide" evidence="9">
    <location>
        <begin position="1"/>
        <end position="22"/>
    </location>
</feature>
<feature type="transmembrane region" description="Helical" evidence="8">
    <location>
        <begin position="233"/>
        <end position="253"/>
    </location>
</feature>
<keyword evidence="4 9" id="KW-0732">Signal</keyword>
<dbReference type="Pfam" id="PF10225">
    <property type="entry name" value="NEMP"/>
    <property type="match status" value="1"/>
</dbReference>
<sequence>MKTTIRILTIIFLLLTIQNLSARCAVPTDSVHHIEPGKIIVNDKPGLQVFCHKAKSKYLLYIWKTITMNLDIKRDTYDLYDGKTPQEVFEKHSNNQGFWRFNFFNTKKQKSFQLDPFQTTCIGVYISEYEGLRYTMSMTQTRADIWKILMAVIGIVLFWFAKRLSHNPLFYYLCGISLGVTASCMILIYFAGKLFPRGKFMYLMLATGWTMSFYVAQMLWENTQFILLQYRDYVMWYILITSVISFLICYRFGPVTNARTKQIIQWFLQGLGLISIYYSSYFYEASFLSCVVLVLLYNFPIAVIYKGKRYWRNMFPERRKLLTDDQYRKEAIQETNKALQDLQHYCCSPECNPWKTILKLKDPIRFAKFMEGDSHLSEEELKEHDAEITRIIEDYEYTDDDDDDDDSF</sequence>
<protein>
    <submittedName>
        <fullName evidence="11">Nuclear envelope integral membrane protein 1</fullName>
    </submittedName>
</protein>
<keyword evidence="6 8" id="KW-0472">Membrane</keyword>
<proteinExistence type="inferred from homology"/>
<feature type="transmembrane region" description="Helical" evidence="8">
    <location>
        <begin position="202"/>
        <end position="221"/>
    </location>
</feature>
<keyword evidence="10" id="KW-1185">Reference proteome</keyword>
<feature type="transmembrane region" description="Helical" evidence="8">
    <location>
        <begin position="145"/>
        <end position="162"/>
    </location>
</feature>